<keyword evidence="3" id="KW-1185">Reference proteome</keyword>
<sequence length="206" mass="23194">MRQRFGQLRVARGAVVGLCAAAALTHMTMVFLHVAPSNPVSQRYEKQITAWISPFFEQNWLLFAPNPSPDQLQIYARTGWTTADGGQAMSDWVDISAADREAVSHNPYPSRTNHTMLLRAWIAYQSEHGEDDVSYDDQSRIRADYLRNIAAQRLAEIDPRQPFEVIRIKVVQPEITMEDPGGAPQTGPAPPYTRTLPWWKVTSDGS</sequence>
<dbReference type="InterPro" id="IPR043857">
    <property type="entry name" value="DUF5819"/>
</dbReference>
<dbReference type="EMBL" id="JBHSBL010000020">
    <property type="protein sequence ID" value="MFC4069543.1"/>
    <property type="molecule type" value="Genomic_DNA"/>
</dbReference>
<dbReference type="Proteomes" id="UP001595867">
    <property type="component" value="Unassembled WGS sequence"/>
</dbReference>
<organism evidence="2 3">
    <name type="scientific">Actinoplanes subglobosus</name>
    <dbReference type="NCBI Taxonomy" id="1547892"/>
    <lineage>
        <taxon>Bacteria</taxon>
        <taxon>Bacillati</taxon>
        <taxon>Actinomycetota</taxon>
        <taxon>Actinomycetes</taxon>
        <taxon>Micromonosporales</taxon>
        <taxon>Micromonosporaceae</taxon>
        <taxon>Actinoplanes</taxon>
    </lineage>
</organism>
<feature type="region of interest" description="Disordered" evidence="1">
    <location>
        <begin position="177"/>
        <end position="206"/>
    </location>
</feature>
<gene>
    <name evidence="2" type="ORF">ACFO0C_31855</name>
</gene>
<reference evidence="3" key="1">
    <citation type="journal article" date="2019" name="Int. J. Syst. Evol. Microbiol.">
        <title>The Global Catalogue of Microorganisms (GCM) 10K type strain sequencing project: providing services to taxonomists for standard genome sequencing and annotation.</title>
        <authorList>
            <consortium name="The Broad Institute Genomics Platform"/>
            <consortium name="The Broad Institute Genome Sequencing Center for Infectious Disease"/>
            <person name="Wu L."/>
            <person name="Ma J."/>
        </authorList>
    </citation>
    <scope>NUCLEOTIDE SEQUENCE [LARGE SCALE GENOMIC DNA]</scope>
    <source>
        <strain evidence="3">TBRC 5832</strain>
    </source>
</reference>
<protein>
    <submittedName>
        <fullName evidence="2">DUF5819 family protein</fullName>
    </submittedName>
</protein>
<accession>A0ABV8IZ19</accession>
<comment type="caution">
    <text evidence="2">The sequence shown here is derived from an EMBL/GenBank/DDBJ whole genome shotgun (WGS) entry which is preliminary data.</text>
</comment>
<dbReference type="RefSeq" id="WP_378070419.1">
    <property type="nucleotide sequence ID" value="NZ_JBHSBL010000020.1"/>
</dbReference>
<proteinExistence type="predicted"/>
<evidence type="ECO:0000313" key="3">
    <source>
        <dbReference type="Proteomes" id="UP001595867"/>
    </source>
</evidence>
<dbReference type="Pfam" id="PF19136">
    <property type="entry name" value="DUF5819"/>
    <property type="match status" value="1"/>
</dbReference>
<evidence type="ECO:0000256" key="1">
    <source>
        <dbReference type="SAM" id="MobiDB-lite"/>
    </source>
</evidence>
<evidence type="ECO:0000313" key="2">
    <source>
        <dbReference type="EMBL" id="MFC4069543.1"/>
    </source>
</evidence>
<name>A0ABV8IZ19_9ACTN</name>